<keyword evidence="5" id="KW-0802">TPR repeat</keyword>
<keyword evidence="10" id="KW-1185">Reference proteome</keyword>
<dbReference type="InterPro" id="IPR005158">
    <property type="entry name" value="BTAD"/>
</dbReference>
<feature type="compositionally biased region" description="Low complexity" evidence="7">
    <location>
        <begin position="641"/>
        <end position="654"/>
    </location>
</feature>
<gene>
    <name evidence="9" type="ORF">ACFQS1_18665</name>
</gene>
<dbReference type="Gene3D" id="3.40.50.300">
    <property type="entry name" value="P-loop containing nucleotide triphosphate hydrolases"/>
    <property type="match status" value="1"/>
</dbReference>
<evidence type="ECO:0000256" key="6">
    <source>
        <dbReference type="PROSITE-ProRule" id="PRU01091"/>
    </source>
</evidence>
<dbReference type="SUPFAM" id="SSF52540">
    <property type="entry name" value="P-loop containing nucleoside triphosphate hydrolases"/>
    <property type="match status" value="1"/>
</dbReference>
<dbReference type="PRINTS" id="PR00364">
    <property type="entry name" value="DISEASERSIST"/>
</dbReference>
<dbReference type="RefSeq" id="WP_378969831.1">
    <property type="nucleotide sequence ID" value="NZ_JBHTBJ010000012.1"/>
</dbReference>
<comment type="similarity">
    <text evidence="1">Belongs to the AfsR/DnrI/RedD regulatory family.</text>
</comment>
<feature type="compositionally biased region" description="Gly residues" evidence="7">
    <location>
        <begin position="656"/>
        <end position="668"/>
    </location>
</feature>
<evidence type="ECO:0000256" key="5">
    <source>
        <dbReference type="PROSITE-ProRule" id="PRU00339"/>
    </source>
</evidence>
<feature type="repeat" description="TPR" evidence="5">
    <location>
        <begin position="743"/>
        <end position="776"/>
    </location>
</feature>
<evidence type="ECO:0000256" key="1">
    <source>
        <dbReference type="ARBA" id="ARBA00005820"/>
    </source>
</evidence>
<feature type="region of interest" description="Disordered" evidence="7">
    <location>
        <begin position="634"/>
        <end position="668"/>
    </location>
</feature>
<dbReference type="InterPro" id="IPR036388">
    <property type="entry name" value="WH-like_DNA-bd_sf"/>
</dbReference>
<feature type="domain" description="OmpR/PhoB-type" evidence="8">
    <location>
        <begin position="1"/>
        <end position="93"/>
    </location>
</feature>
<evidence type="ECO:0000313" key="9">
    <source>
        <dbReference type="EMBL" id="MFC7276021.1"/>
    </source>
</evidence>
<dbReference type="Gene3D" id="1.10.10.10">
    <property type="entry name" value="Winged helix-like DNA-binding domain superfamily/Winged helix DNA-binding domain"/>
    <property type="match status" value="2"/>
</dbReference>
<dbReference type="InterPro" id="IPR001867">
    <property type="entry name" value="OmpR/PhoB-type_DNA-bd"/>
</dbReference>
<protein>
    <submittedName>
        <fullName evidence="9">BTAD domain-containing putative transcriptional regulator</fullName>
    </submittedName>
</protein>
<comment type="caution">
    <text evidence="9">The sequence shown here is derived from an EMBL/GenBank/DDBJ whole genome shotgun (WGS) entry which is preliminary data.</text>
</comment>
<dbReference type="InterPro" id="IPR019734">
    <property type="entry name" value="TPR_rpt"/>
</dbReference>
<reference evidence="10" key="1">
    <citation type="journal article" date="2019" name="Int. J. Syst. Evol. Microbiol.">
        <title>The Global Catalogue of Microorganisms (GCM) 10K type strain sequencing project: providing services to taxonomists for standard genome sequencing and annotation.</title>
        <authorList>
            <consortium name="The Broad Institute Genomics Platform"/>
            <consortium name="The Broad Institute Genome Sequencing Center for Infectious Disease"/>
            <person name="Wu L."/>
            <person name="Ma J."/>
        </authorList>
    </citation>
    <scope>NUCLEOTIDE SEQUENCE [LARGE SCALE GENOMIC DNA]</scope>
    <source>
        <strain evidence="10">XZYJT-10</strain>
    </source>
</reference>
<dbReference type="Pfam" id="PF13424">
    <property type="entry name" value="TPR_12"/>
    <property type="match status" value="3"/>
</dbReference>
<sequence>MAAQFGVLGAVEAQIAGRPVALGHARQRSVLAVLLVEAGRPVTVDQLIDRVWGAEAPQRAAGALYSYLSRLRAALGDAGIGIERRPGGYALTADPQTVDLHRFRRLVTQARGAESDRSAAELIAQALGLWRGEPFAGLDTPWLDAMRQSLLGERLAAELHHNDVLLRLGRHGELLPSLAAAVAQHPLDERLAEQMVLALYRSGRQADADEQYRRIRRCLADELGSDPGAGLRRLHERILAADPTLIAAPAVRAASPATVPAQLPADVRAFTGRTEELAVLDKSLAPPEGDEPPLTVVLLSGTAGVGKSALAVRWAHRVRDAFPDGQLYVNLRGYDAEQPVAVGDALAGFLTALGVRGAEIPPGVEERAGRYRSELTGRTMLVLLDNASSVEQVRPLLPGTGSCLVLITSRDALPGMVALYGAERVNLDLLPLPDAVVLLRRLIGARVDREPAVAEQLAAACARLPLALRIAAELAAARADVALAELVGELGDHRVRLDLLDAGDPRAEVRAVFSWSYQNLPADAARVFRLLGLHPGESVRADDVAALADAGAGEARRLLGVLVRASLVHAGRGGRYGMHDLLRAYAAELAAAHDPAPERRAALTRLFDHYLAGAVAATTTLYPDAARPGTADLAAARPSTEPEAAGAGGDAEVAWPGGGPEVAGAGAGPGAAEAARSWLEAERPNLAAACTYAAAHGWHRFAISLAATMFRYLDAGGPAAEAVAVTASAVSAALALGDREARARALSDLGRLHRRQGRLEEAAATYRQALALYADLGERAAEAVALRNLGTVHWRLGDYRQAAEHYQRAGAHYRELGDDAGQADASVRLALVEARLGDADRAAERLRPALELYTRLGDRFSEAYVLSLLARLSCRPDDLERAAAHLEQSLAAVRQAGDRTAEAYALTDLAAVHARGGRLTEAADHLRGALVLHRRIGDRASEAEALNDLGQVLRAAGDAAGARAQHEQALVLAREIGDRYEQARAHDGLAAAAGDDGATHRDRARRLFADLAVPGAPGW</sequence>
<dbReference type="CDD" id="cd15831">
    <property type="entry name" value="BTAD"/>
    <property type="match status" value="1"/>
</dbReference>
<dbReference type="SMART" id="SM01043">
    <property type="entry name" value="BTAD"/>
    <property type="match status" value="1"/>
</dbReference>
<dbReference type="InterPro" id="IPR016032">
    <property type="entry name" value="Sig_transdc_resp-reg_C-effctor"/>
</dbReference>
<dbReference type="PROSITE" id="PS51755">
    <property type="entry name" value="OMPR_PHOB"/>
    <property type="match status" value="1"/>
</dbReference>
<dbReference type="SMART" id="SM00862">
    <property type="entry name" value="Trans_reg_C"/>
    <property type="match status" value="1"/>
</dbReference>
<dbReference type="PANTHER" id="PTHR35807:SF1">
    <property type="entry name" value="TRANSCRIPTIONAL REGULATOR REDD"/>
    <property type="match status" value="1"/>
</dbReference>
<dbReference type="Gene3D" id="1.25.40.10">
    <property type="entry name" value="Tetratricopeptide repeat domain"/>
    <property type="match status" value="3"/>
</dbReference>
<dbReference type="PROSITE" id="PS50005">
    <property type="entry name" value="TPR"/>
    <property type="match status" value="2"/>
</dbReference>
<feature type="repeat" description="TPR" evidence="5">
    <location>
        <begin position="783"/>
        <end position="816"/>
    </location>
</feature>
<dbReference type="Proteomes" id="UP001596548">
    <property type="component" value="Unassembled WGS sequence"/>
</dbReference>
<organism evidence="9 10">
    <name type="scientific">Paractinoplanes rhizophilus</name>
    <dbReference type="NCBI Taxonomy" id="1416877"/>
    <lineage>
        <taxon>Bacteria</taxon>
        <taxon>Bacillati</taxon>
        <taxon>Actinomycetota</taxon>
        <taxon>Actinomycetes</taxon>
        <taxon>Micromonosporales</taxon>
        <taxon>Micromonosporaceae</taxon>
        <taxon>Paractinoplanes</taxon>
    </lineage>
</organism>
<keyword evidence="2" id="KW-0805">Transcription regulation</keyword>
<dbReference type="SUPFAM" id="SSF48452">
    <property type="entry name" value="TPR-like"/>
    <property type="match status" value="3"/>
</dbReference>
<dbReference type="InterPro" id="IPR011990">
    <property type="entry name" value="TPR-like_helical_dom_sf"/>
</dbReference>
<name>A0ABW2HT59_9ACTN</name>
<dbReference type="PANTHER" id="PTHR35807">
    <property type="entry name" value="TRANSCRIPTIONAL REGULATOR REDD-RELATED"/>
    <property type="match status" value="1"/>
</dbReference>
<feature type="DNA-binding region" description="OmpR/PhoB-type" evidence="6">
    <location>
        <begin position="1"/>
        <end position="93"/>
    </location>
</feature>
<dbReference type="Pfam" id="PF00486">
    <property type="entry name" value="Trans_reg_C"/>
    <property type="match status" value="1"/>
</dbReference>
<evidence type="ECO:0000256" key="7">
    <source>
        <dbReference type="SAM" id="MobiDB-lite"/>
    </source>
</evidence>
<dbReference type="InterPro" id="IPR051677">
    <property type="entry name" value="AfsR-DnrI-RedD_regulator"/>
</dbReference>
<dbReference type="InterPro" id="IPR027417">
    <property type="entry name" value="P-loop_NTPase"/>
</dbReference>
<evidence type="ECO:0000256" key="4">
    <source>
        <dbReference type="ARBA" id="ARBA00023163"/>
    </source>
</evidence>
<dbReference type="Pfam" id="PF03704">
    <property type="entry name" value="BTAD"/>
    <property type="match status" value="1"/>
</dbReference>
<dbReference type="SMART" id="SM00028">
    <property type="entry name" value="TPR"/>
    <property type="match status" value="6"/>
</dbReference>
<evidence type="ECO:0000256" key="3">
    <source>
        <dbReference type="ARBA" id="ARBA00023125"/>
    </source>
</evidence>
<evidence type="ECO:0000313" key="10">
    <source>
        <dbReference type="Proteomes" id="UP001596548"/>
    </source>
</evidence>
<keyword evidence="3 6" id="KW-0238">DNA-binding</keyword>
<proteinExistence type="inferred from homology"/>
<evidence type="ECO:0000256" key="2">
    <source>
        <dbReference type="ARBA" id="ARBA00023015"/>
    </source>
</evidence>
<evidence type="ECO:0000259" key="8">
    <source>
        <dbReference type="PROSITE" id="PS51755"/>
    </source>
</evidence>
<keyword evidence="4" id="KW-0804">Transcription</keyword>
<accession>A0ABW2HT59</accession>
<dbReference type="EMBL" id="JBHTBJ010000012">
    <property type="protein sequence ID" value="MFC7276021.1"/>
    <property type="molecule type" value="Genomic_DNA"/>
</dbReference>
<dbReference type="SUPFAM" id="SSF46894">
    <property type="entry name" value="C-terminal effector domain of the bipartite response regulators"/>
    <property type="match status" value="1"/>
</dbReference>